<proteinExistence type="predicted"/>
<dbReference type="AlphaFoldDB" id="A0AAN8YXD4"/>
<evidence type="ECO:0000313" key="1">
    <source>
        <dbReference type="EMBL" id="KAK6918689.1"/>
    </source>
</evidence>
<evidence type="ECO:0000313" key="2">
    <source>
        <dbReference type="Proteomes" id="UP001370490"/>
    </source>
</evidence>
<dbReference type="Proteomes" id="UP001370490">
    <property type="component" value="Unassembled WGS sequence"/>
</dbReference>
<sequence length="86" mass="10486">MTTYVEIDLSKTSLNPVRLFDSDSNRHKQLTEKLVLRYKSMLLNWRGRLSFLDFFVGESREYQYSTYYQKKIWRQMVLPKLECHTN</sequence>
<organism evidence="1 2">
    <name type="scientific">Dillenia turbinata</name>
    <dbReference type="NCBI Taxonomy" id="194707"/>
    <lineage>
        <taxon>Eukaryota</taxon>
        <taxon>Viridiplantae</taxon>
        <taxon>Streptophyta</taxon>
        <taxon>Embryophyta</taxon>
        <taxon>Tracheophyta</taxon>
        <taxon>Spermatophyta</taxon>
        <taxon>Magnoliopsida</taxon>
        <taxon>eudicotyledons</taxon>
        <taxon>Gunneridae</taxon>
        <taxon>Pentapetalae</taxon>
        <taxon>Dilleniales</taxon>
        <taxon>Dilleniaceae</taxon>
        <taxon>Dillenia</taxon>
    </lineage>
</organism>
<protein>
    <submittedName>
        <fullName evidence="1">Uncharacterized protein</fullName>
    </submittedName>
</protein>
<reference evidence="1 2" key="1">
    <citation type="submission" date="2023-12" db="EMBL/GenBank/DDBJ databases">
        <title>A high-quality genome assembly for Dillenia turbinata (Dilleniales).</title>
        <authorList>
            <person name="Chanderbali A."/>
        </authorList>
    </citation>
    <scope>NUCLEOTIDE SEQUENCE [LARGE SCALE GENOMIC DNA]</scope>
    <source>
        <strain evidence="1">LSX21</strain>
        <tissue evidence="1">Leaf</tissue>
    </source>
</reference>
<comment type="caution">
    <text evidence="1">The sequence shown here is derived from an EMBL/GenBank/DDBJ whole genome shotgun (WGS) entry which is preliminary data.</text>
</comment>
<accession>A0AAN8YXD4</accession>
<dbReference type="EMBL" id="JBAMMX010000022">
    <property type="protein sequence ID" value="KAK6918689.1"/>
    <property type="molecule type" value="Genomic_DNA"/>
</dbReference>
<name>A0AAN8YXD4_9MAGN</name>
<gene>
    <name evidence="1" type="ORF">RJ641_017111</name>
</gene>
<keyword evidence="2" id="KW-1185">Reference proteome</keyword>